<keyword evidence="2" id="KW-1185">Reference proteome</keyword>
<name>A0A0M0K5I4_9EUKA</name>
<dbReference type="Proteomes" id="UP000037460">
    <property type="component" value="Unassembled WGS sequence"/>
</dbReference>
<reference evidence="2" key="1">
    <citation type="journal article" date="2015" name="PLoS Genet.">
        <title>Genome Sequence and Transcriptome Analyses of Chrysochromulina tobin: Metabolic Tools for Enhanced Algal Fitness in the Prominent Order Prymnesiales (Haptophyceae).</title>
        <authorList>
            <person name="Hovde B.T."/>
            <person name="Deodato C.R."/>
            <person name="Hunsperger H.M."/>
            <person name="Ryken S.A."/>
            <person name="Yost W."/>
            <person name="Jha R.K."/>
            <person name="Patterson J."/>
            <person name="Monnat R.J. Jr."/>
            <person name="Barlow S.B."/>
            <person name="Starkenburg S.R."/>
            <person name="Cattolico R.A."/>
        </authorList>
    </citation>
    <scope>NUCLEOTIDE SEQUENCE</scope>
    <source>
        <strain evidence="2">CCMP291</strain>
    </source>
</reference>
<dbReference type="EMBL" id="JWZX01001323">
    <property type="protein sequence ID" value="KOO34121.1"/>
    <property type="molecule type" value="Genomic_DNA"/>
</dbReference>
<comment type="caution">
    <text evidence="1">The sequence shown here is derived from an EMBL/GenBank/DDBJ whole genome shotgun (WGS) entry which is preliminary data.</text>
</comment>
<organism evidence="1 2">
    <name type="scientific">Chrysochromulina tobinii</name>
    <dbReference type="NCBI Taxonomy" id="1460289"/>
    <lineage>
        <taxon>Eukaryota</taxon>
        <taxon>Haptista</taxon>
        <taxon>Haptophyta</taxon>
        <taxon>Prymnesiophyceae</taxon>
        <taxon>Prymnesiales</taxon>
        <taxon>Chrysochromulinaceae</taxon>
        <taxon>Chrysochromulina</taxon>
    </lineage>
</organism>
<accession>A0A0M0K5I4</accession>
<dbReference type="AlphaFoldDB" id="A0A0M0K5I4"/>
<evidence type="ECO:0000313" key="1">
    <source>
        <dbReference type="EMBL" id="KOO34121.1"/>
    </source>
</evidence>
<gene>
    <name evidence="1" type="ORF">Ctob_008700</name>
</gene>
<proteinExistence type="predicted"/>
<sequence length="119" mass="13739">MACVVEYDEVLETYTVDVGRGVLKHLVEESYLTPYETSQQWVGPSERVDGRWQGFYVGRRVRIPAMLNSSSDDDKNGAIVSYDERSGFYHVQLDSGIVRRTVLYRQIKPLYVLREDEVS</sequence>
<protein>
    <submittedName>
        <fullName evidence="1">Uncharacterized protein</fullName>
    </submittedName>
</protein>
<evidence type="ECO:0000313" key="2">
    <source>
        <dbReference type="Proteomes" id="UP000037460"/>
    </source>
</evidence>